<dbReference type="PANTHER" id="PTHR44068">
    <property type="entry name" value="ZGC:194242"/>
    <property type="match status" value="1"/>
</dbReference>
<dbReference type="InterPro" id="IPR050447">
    <property type="entry name" value="Erg6_SMT_methyltransf"/>
</dbReference>
<dbReference type="EMBL" id="CALNXJ010000028">
    <property type="protein sequence ID" value="CAH3133777.1"/>
    <property type="molecule type" value="Genomic_DNA"/>
</dbReference>
<evidence type="ECO:0000259" key="2">
    <source>
        <dbReference type="Pfam" id="PF08241"/>
    </source>
</evidence>
<dbReference type="PANTHER" id="PTHR44068:SF11">
    <property type="entry name" value="GERANYL DIPHOSPHATE 2-C-METHYLTRANSFERASE"/>
    <property type="match status" value="1"/>
</dbReference>
<evidence type="ECO:0000256" key="1">
    <source>
        <dbReference type="ARBA" id="ARBA00022679"/>
    </source>
</evidence>
<name>A0AAU9X1V1_9CNID</name>
<dbReference type="Gene3D" id="3.40.50.150">
    <property type="entry name" value="Vaccinia Virus protein VP39"/>
    <property type="match status" value="1"/>
</dbReference>
<accession>A0AAU9X1V1</accession>
<dbReference type="Proteomes" id="UP001159428">
    <property type="component" value="Unassembled WGS sequence"/>
</dbReference>
<evidence type="ECO:0000313" key="3">
    <source>
        <dbReference type="EMBL" id="CAH3133777.1"/>
    </source>
</evidence>
<dbReference type="CDD" id="cd02440">
    <property type="entry name" value="AdoMet_MTases"/>
    <property type="match status" value="1"/>
</dbReference>
<feature type="domain" description="Methyltransferase type 11" evidence="2">
    <location>
        <begin position="68"/>
        <end position="161"/>
    </location>
</feature>
<evidence type="ECO:0000313" key="4">
    <source>
        <dbReference type="Proteomes" id="UP001159428"/>
    </source>
</evidence>
<dbReference type="Pfam" id="PF08241">
    <property type="entry name" value="Methyltransf_11"/>
    <property type="match status" value="1"/>
</dbReference>
<reference evidence="3 4" key="1">
    <citation type="submission" date="2022-05" db="EMBL/GenBank/DDBJ databases">
        <authorList>
            <consortium name="Genoscope - CEA"/>
            <person name="William W."/>
        </authorList>
    </citation>
    <scope>NUCLEOTIDE SEQUENCE [LARGE SCALE GENOMIC DNA]</scope>
</reference>
<organism evidence="3 4">
    <name type="scientific">Pocillopora meandrina</name>
    <dbReference type="NCBI Taxonomy" id="46732"/>
    <lineage>
        <taxon>Eukaryota</taxon>
        <taxon>Metazoa</taxon>
        <taxon>Cnidaria</taxon>
        <taxon>Anthozoa</taxon>
        <taxon>Hexacorallia</taxon>
        <taxon>Scleractinia</taxon>
        <taxon>Astrocoeniina</taxon>
        <taxon>Pocilloporidae</taxon>
        <taxon>Pocillopora</taxon>
    </lineage>
</organism>
<dbReference type="InterPro" id="IPR013216">
    <property type="entry name" value="Methyltransf_11"/>
</dbReference>
<dbReference type="InterPro" id="IPR029063">
    <property type="entry name" value="SAM-dependent_MTases_sf"/>
</dbReference>
<dbReference type="GO" id="GO:0008757">
    <property type="term" value="F:S-adenosylmethionine-dependent methyltransferase activity"/>
    <property type="evidence" value="ECO:0007669"/>
    <property type="project" value="InterPro"/>
</dbReference>
<keyword evidence="1" id="KW-0808">Transferase</keyword>
<protein>
    <recommendedName>
        <fullName evidence="2">Methyltransferase type 11 domain-containing protein</fullName>
    </recommendedName>
</protein>
<proteinExistence type="predicted"/>
<gene>
    <name evidence="3" type="ORF">PMEA_00015605</name>
</gene>
<comment type="caution">
    <text evidence="3">The sequence shown here is derived from an EMBL/GenBank/DDBJ whole genome shotgun (WGS) entry which is preliminary data.</text>
</comment>
<dbReference type="SUPFAM" id="SSF53335">
    <property type="entry name" value="S-adenosyl-L-methionine-dependent methyltransferases"/>
    <property type="match status" value="1"/>
</dbReference>
<keyword evidence="4" id="KW-1185">Reference proteome</keyword>
<sequence>MEFTEHEENVSQFYSRVVDNSHDWNEGFLTFGLWKTKSGEPIPRPKCYRAMYDELLEGSGIQPHHDVLDVACGQGAGMLRVKSQYGCNTQGLDISVANVEIATRRLRDTGVTVTRGSGTKMPYGENSFDYVLCVEGGPHMNSREDFFREAFRVLKPGGKLLMADLVVLKALQDLRYLQQLVLKAAAKAWIIPNSNMCYGIDEYKQRVKDVGFKMRRFELIGDRVIPGYCNFNLSLSVMREQAKIRGPFVGYMGGPIIDVLLEKAFSHGLIEYTLVVAEKEINE</sequence>
<dbReference type="AlphaFoldDB" id="A0AAU9X1V1"/>